<protein>
    <submittedName>
        <fullName evidence="2">EthD family reductase</fullName>
    </submittedName>
</protein>
<dbReference type="GO" id="GO:0016491">
    <property type="term" value="F:oxidoreductase activity"/>
    <property type="evidence" value="ECO:0007669"/>
    <property type="project" value="InterPro"/>
</dbReference>
<dbReference type="SUPFAM" id="SSF54909">
    <property type="entry name" value="Dimeric alpha+beta barrel"/>
    <property type="match status" value="1"/>
</dbReference>
<evidence type="ECO:0000259" key="1">
    <source>
        <dbReference type="Pfam" id="PF07110"/>
    </source>
</evidence>
<dbReference type="OrthoDB" id="5343971at2"/>
<evidence type="ECO:0000313" key="3">
    <source>
        <dbReference type="Proteomes" id="UP000324298"/>
    </source>
</evidence>
<dbReference type="InterPro" id="IPR011008">
    <property type="entry name" value="Dimeric_a/b-barrel"/>
</dbReference>
<accession>A0A5A9X5T1</accession>
<gene>
    <name evidence="2" type="ORF">ET418_16680</name>
</gene>
<proteinExistence type="predicted"/>
<dbReference type="AlphaFoldDB" id="A0A5A9X5T1"/>
<dbReference type="EMBL" id="SRSD01000011">
    <property type="protein sequence ID" value="KAA0888366.1"/>
    <property type="molecule type" value="Genomic_DNA"/>
</dbReference>
<dbReference type="PANTHER" id="PTHR40260:SF2">
    <property type="entry name" value="BLR8190 PROTEIN"/>
    <property type="match status" value="1"/>
</dbReference>
<dbReference type="Proteomes" id="UP000324298">
    <property type="component" value="Unassembled WGS sequence"/>
</dbReference>
<dbReference type="InterPro" id="IPR009799">
    <property type="entry name" value="EthD_dom"/>
</dbReference>
<dbReference type="NCBIfam" id="TIGR02118">
    <property type="entry name" value="EthD family reductase"/>
    <property type="match status" value="1"/>
</dbReference>
<dbReference type="Pfam" id="PF07110">
    <property type="entry name" value="EthD"/>
    <property type="match status" value="1"/>
</dbReference>
<dbReference type="Gene3D" id="3.30.70.100">
    <property type="match status" value="1"/>
</dbReference>
<feature type="domain" description="EthD" evidence="1">
    <location>
        <begin position="18"/>
        <end position="91"/>
    </location>
</feature>
<organism evidence="2 3">
    <name type="scientific">Oryzomonas rubra</name>
    <dbReference type="NCBI Taxonomy" id="2509454"/>
    <lineage>
        <taxon>Bacteria</taxon>
        <taxon>Pseudomonadati</taxon>
        <taxon>Thermodesulfobacteriota</taxon>
        <taxon>Desulfuromonadia</taxon>
        <taxon>Geobacterales</taxon>
        <taxon>Geobacteraceae</taxon>
        <taxon>Oryzomonas</taxon>
    </lineage>
</organism>
<reference evidence="2 3" key="1">
    <citation type="submission" date="2019-04" db="EMBL/GenBank/DDBJ databases">
        <title>Geobacter ruber sp. nov., ferric-reducing bacteria isolated from paddy soil.</title>
        <authorList>
            <person name="Xu Z."/>
            <person name="Masuda Y."/>
            <person name="Itoh H."/>
            <person name="Senoo K."/>
        </authorList>
    </citation>
    <scope>NUCLEOTIDE SEQUENCE [LARGE SCALE GENOMIC DNA]</scope>
    <source>
        <strain evidence="2 3">Red88</strain>
    </source>
</reference>
<sequence>MVKVSVLYPNDEGPQFNMDYYCNRHVPMFQEKLGAACKMVSIDQGLGGNLPNTKASFVAMGHFCFDSEESFQNAFAPHAEFIMADIANFTNIQPTAQISEVKLFLLR</sequence>
<name>A0A5A9X5T1_9BACT</name>
<comment type="caution">
    <text evidence="2">The sequence shown here is derived from an EMBL/GenBank/DDBJ whole genome shotgun (WGS) entry which is preliminary data.</text>
</comment>
<dbReference type="PANTHER" id="PTHR40260">
    <property type="entry name" value="BLR8190 PROTEIN"/>
    <property type="match status" value="1"/>
</dbReference>
<evidence type="ECO:0000313" key="2">
    <source>
        <dbReference type="EMBL" id="KAA0888366.1"/>
    </source>
</evidence>
<dbReference type="RefSeq" id="WP_149309538.1">
    <property type="nucleotide sequence ID" value="NZ_SRSD01000011.1"/>
</dbReference>
<keyword evidence="3" id="KW-1185">Reference proteome</keyword>